<evidence type="ECO:0000313" key="7">
    <source>
        <dbReference type="EMBL" id="PIK49764.1"/>
    </source>
</evidence>
<comment type="caution">
    <text evidence="7">The sequence shown here is derived from an EMBL/GenBank/DDBJ whole genome shotgun (WGS) entry which is preliminary data.</text>
</comment>
<dbReference type="InterPro" id="IPR013024">
    <property type="entry name" value="GGCT-like"/>
</dbReference>
<evidence type="ECO:0000256" key="6">
    <source>
        <dbReference type="ARBA" id="ARBA00048073"/>
    </source>
</evidence>
<evidence type="ECO:0000256" key="2">
    <source>
        <dbReference type="ARBA" id="ARBA00012344"/>
    </source>
</evidence>
<dbReference type="Gene3D" id="3.10.490.10">
    <property type="entry name" value="Gamma-glutamyl cyclotransferase-like"/>
    <property type="match status" value="1"/>
</dbReference>
<dbReference type="GO" id="GO:0061928">
    <property type="term" value="F:glutathione specific gamma-glutamylcyclotransferase activity"/>
    <property type="evidence" value="ECO:0007669"/>
    <property type="project" value="UniProtKB-EC"/>
</dbReference>
<dbReference type="OrthoDB" id="1933483at2759"/>
<dbReference type="STRING" id="307972.A0A2G8KP25"/>
<evidence type="ECO:0000256" key="5">
    <source>
        <dbReference type="ARBA" id="ARBA00045227"/>
    </source>
</evidence>
<evidence type="ECO:0000313" key="8">
    <source>
        <dbReference type="Proteomes" id="UP000230750"/>
    </source>
</evidence>
<dbReference type="Pfam" id="PF04752">
    <property type="entry name" value="ChaC"/>
    <property type="match status" value="1"/>
</dbReference>
<evidence type="ECO:0000256" key="1">
    <source>
        <dbReference type="ARBA" id="ARBA00009662"/>
    </source>
</evidence>
<organism evidence="7 8">
    <name type="scientific">Stichopus japonicus</name>
    <name type="common">Sea cucumber</name>
    <dbReference type="NCBI Taxonomy" id="307972"/>
    <lineage>
        <taxon>Eukaryota</taxon>
        <taxon>Metazoa</taxon>
        <taxon>Echinodermata</taxon>
        <taxon>Eleutherozoa</taxon>
        <taxon>Echinozoa</taxon>
        <taxon>Holothuroidea</taxon>
        <taxon>Aspidochirotacea</taxon>
        <taxon>Aspidochirotida</taxon>
        <taxon>Stichopodidae</taxon>
        <taxon>Apostichopus</taxon>
    </lineage>
</organism>
<dbReference type="InterPro" id="IPR006840">
    <property type="entry name" value="ChaC"/>
</dbReference>
<dbReference type="Proteomes" id="UP000230750">
    <property type="component" value="Unassembled WGS sequence"/>
</dbReference>
<evidence type="ECO:0000256" key="4">
    <source>
        <dbReference type="ARBA" id="ARBA00043195"/>
    </source>
</evidence>
<evidence type="ECO:0000256" key="3">
    <source>
        <dbReference type="ARBA" id="ARBA00023239"/>
    </source>
</evidence>
<dbReference type="SUPFAM" id="SSF110857">
    <property type="entry name" value="Gamma-glutamyl cyclotransferase-like"/>
    <property type="match status" value="1"/>
</dbReference>
<dbReference type="EMBL" id="MRZV01000448">
    <property type="protein sequence ID" value="PIK49764.1"/>
    <property type="molecule type" value="Genomic_DNA"/>
</dbReference>
<dbReference type="GO" id="GO:0005737">
    <property type="term" value="C:cytoplasm"/>
    <property type="evidence" value="ECO:0007669"/>
    <property type="project" value="TreeGrafter"/>
</dbReference>
<protein>
    <recommendedName>
        <fullName evidence="2">glutathione-specific gamma-glutamylcyclotransferase</fullName>
        <ecNumber evidence="2">4.3.2.7</ecNumber>
    </recommendedName>
    <alternativeName>
        <fullName evidence="4">Cation transport regulator-like protein 2</fullName>
    </alternativeName>
</protein>
<comment type="function">
    <text evidence="5">Catalyzes the cleavage of glutathione into 5-oxo-L-proline and a Cys-Gly dipeptide. Acts specifically on glutathione, but not on other gamma-glutamyl peptides.</text>
</comment>
<keyword evidence="8" id="KW-1185">Reference proteome</keyword>
<comment type="catalytic activity">
    <reaction evidence="6">
        <text>glutathione = L-cysteinylglycine + 5-oxo-L-proline</text>
        <dbReference type="Rhea" id="RHEA:47724"/>
        <dbReference type="ChEBI" id="CHEBI:57925"/>
        <dbReference type="ChEBI" id="CHEBI:58402"/>
        <dbReference type="ChEBI" id="CHEBI:61694"/>
        <dbReference type="EC" id="4.3.2.7"/>
    </reaction>
</comment>
<reference evidence="7 8" key="1">
    <citation type="journal article" date="2017" name="PLoS Biol.">
        <title>The sea cucumber genome provides insights into morphological evolution and visceral regeneration.</title>
        <authorList>
            <person name="Zhang X."/>
            <person name="Sun L."/>
            <person name="Yuan J."/>
            <person name="Sun Y."/>
            <person name="Gao Y."/>
            <person name="Zhang L."/>
            <person name="Li S."/>
            <person name="Dai H."/>
            <person name="Hamel J.F."/>
            <person name="Liu C."/>
            <person name="Yu Y."/>
            <person name="Liu S."/>
            <person name="Lin W."/>
            <person name="Guo K."/>
            <person name="Jin S."/>
            <person name="Xu P."/>
            <person name="Storey K.B."/>
            <person name="Huan P."/>
            <person name="Zhang T."/>
            <person name="Zhou Y."/>
            <person name="Zhang J."/>
            <person name="Lin C."/>
            <person name="Li X."/>
            <person name="Xing L."/>
            <person name="Huo D."/>
            <person name="Sun M."/>
            <person name="Wang L."/>
            <person name="Mercier A."/>
            <person name="Li F."/>
            <person name="Yang H."/>
            <person name="Xiang J."/>
        </authorList>
    </citation>
    <scope>NUCLEOTIDE SEQUENCE [LARGE SCALE GENOMIC DNA]</scope>
    <source>
        <strain evidence="7">Shaxun</strain>
        <tissue evidence="7">Muscle</tissue>
    </source>
</reference>
<name>A0A2G8KP25_STIJA</name>
<proteinExistence type="inferred from homology"/>
<dbReference type="CDD" id="cd06661">
    <property type="entry name" value="GGCT_like"/>
    <property type="match status" value="1"/>
</dbReference>
<keyword evidence="3" id="KW-0456">Lyase</keyword>
<accession>A0A2G8KP25</accession>
<dbReference type="GO" id="GO:0006751">
    <property type="term" value="P:glutathione catabolic process"/>
    <property type="evidence" value="ECO:0007669"/>
    <property type="project" value="InterPro"/>
</dbReference>
<gene>
    <name evidence="7" type="ORF">BSL78_13351</name>
</gene>
<dbReference type="PANTHER" id="PTHR12192:SF2">
    <property type="entry name" value="GLUTATHIONE-SPECIFIC GAMMA-GLUTAMYLCYCLOTRANSFERASE 2"/>
    <property type="match status" value="1"/>
</dbReference>
<sequence>MWVFGYGSLIWKVDFPYQQKFAGYIEGYCRRFWQGSTDHRGFPEKPGRVVTLIESPKEIVWGVAYQIANDNVESVLDHLDFREKNGYSKAVVAFHPSDSSVSPFNCLVYMANPQNPEYLGPAPLNEMALQIRESVGPSGANAEYLLQLATAIKTLFPDVRDDHLFKLEEAVKNLNTTD</sequence>
<dbReference type="PANTHER" id="PTHR12192">
    <property type="entry name" value="CATION TRANSPORT PROTEIN CHAC-RELATED"/>
    <property type="match status" value="1"/>
</dbReference>
<comment type="similarity">
    <text evidence="1">Belongs to the gamma-glutamylcyclotransferase family. ChaC subfamily.</text>
</comment>
<dbReference type="EC" id="4.3.2.7" evidence="2"/>
<dbReference type="AlphaFoldDB" id="A0A2G8KP25"/>
<dbReference type="InterPro" id="IPR036568">
    <property type="entry name" value="GGCT-like_sf"/>
</dbReference>